<evidence type="ECO:0000313" key="2">
    <source>
        <dbReference type="Proteomes" id="UP000244677"/>
    </source>
</evidence>
<protein>
    <submittedName>
        <fullName evidence="1">Uncharacterized protein</fullName>
    </submittedName>
</protein>
<dbReference type="KEGG" id="fki:FK004_11645"/>
<accession>A0A2S1LPZ6</accession>
<dbReference type="EMBL" id="CP020919">
    <property type="protein sequence ID" value="AWG25827.1"/>
    <property type="molecule type" value="Genomic_DNA"/>
</dbReference>
<dbReference type="RefSeq" id="WP_108737389.1">
    <property type="nucleotide sequence ID" value="NZ_CP020919.1"/>
</dbReference>
<organism evidence="1 2">
    <name type="scientific">Flavobacterium kingsejongi</name>
    <dbReference type="NCBI Taxonomy" id="1678728"/>
    <lineage>
        <taxon>Bacteria</taxon>
        <taxon>Pseudomonadati</taxon>
        <taxon>Bacteroidota</taxon>
        <taxon>Flavobacteriia</taxon>
        <taxon>Flavobacteriales</taxon>
        <taxon>Flavobacteriaceae</taxon>
        <taxon>Flavobacterium</taxon>
    </lineage>
</organism>
<dbReference type="OrthoDB" id="1443436at2"/>
<sequence length="312" mass="35362">MIPITIQFNAYIPKNLGKSLLSYFENDSRFNPNRMANYYQFRQKLQEIDAKGYAWLPEPGNFVSDYYFSTDKVDFHNKHNDHHNRLSLIMNLDAAKTGNYSLFDKTAIFKHKCGTIYKSGQHSDASHRVEAHIQTVPIYYGGAKTGSTPINVEYKGVCEKILVETSEEVPLETSIQNTLSGTHISRVGTRIPNNTSIIRASASAGYPFTPGLVTPNIDFTIKATMYRNGKSLLITINGEHNHFPAYELVIDGKLEYNYNPVDNGYTNGPTPNNLSQSKTFTKTIYKQLTDWDIKSFDSSKQFIFSNKKVFGF</sequence>
<dbReference type="AlphaFoldDB" id="A0A2S1LPZ6"/>
<reference evidence="1 2" key="1">
    <citation type="submission" date="2017-04" db="EMBL/GenBank/DDBJ databases">
        <title>Complete genome sequence of Flavobacterium kingsejong AJ004.</title>
        <authorList>
            <person name="Lee P.C."/>
        </authorList>
    </citation>
    <scope>NUCLEOTIDE SEQUENCE [LARGE SCALE GENOMIC DNA]</scope>
    <source>
        <strain evidence="1 2">AJ004</strain>
    </source>
</reference>
<evidence type="ECO:0000313" key="1">
    <source>
        <dbReference type="EMBL" id="AWG25827.1"/>
    </source>
</evidence>
<keyword evidence="2" id="KW-1185">Reference proteome</keyword>
<gene>
    <name evidence="1" type="ORF">FK004_11645</name>
</gene>
<name>A0A2S1LPZ6_9FLAO</name>
<proteinExistence type="predicted"/>
<dbReference type="Proteomes" id="UP000244677">
    <property type="component" value="Chromosome"/>
</dbReference>